<proteinExistence type="predicted"/>
<accession>A0A0A9EEV0</accession>
<name>A0A0A9EEV0_ARUDO</name>
<organism evidence="1">
    <name type="scientific">Arundo donax</name>
    <name type="common">Giant reed</name>
    <name type="synonym">Donax arundinaceus</name>
    <dbReference type="NCBI Taxonomy" id="35708"/>
    <lineage>
        <taxon>Eukaryota</taxon>
        <taxon>Viridiplantae</taxon>
        <taxon>Streptophyta</taxon>
        <taxon>Embryophyta</taxon>
        <taxon>Tracheophyta</taxon>
        <taxon>Spermatophyta</taxon>
        <taxon>Magnoliopsida</taxon>
        <taxon>Liliopsida</taxon>
        <taxon>Poales</taxon>
        <taxon>Poaceae</taxon>
        <taxon>PACMAD clade</taxon>
        <taxon>Arundinoideae</taxon>
        <taxon>Arundineae</taxon>
        <taxon>Arundo</taxon>
    </lineage>
</organism>
<reference evidence="1" key="1">
    <citation type="submission" date="2014-09" db="EMBL/GenBank/DDBJ databases">
        <authorList>
            <person name="Magalhaes I.L.F."/>
            <person name="Oliveira U."/>
            <person name="Santos F.R."/>
            <person name="Vidigal T.H.D.A."/>
            <person name="Brescovit A.D."/>
            <person name="Santos A.J."/>
        </authorList>
    </citation>
    <scope>NUCLEOTIDE SEQUENCE</scope>
    <source>
        <tissue evidence="1">Shoot tissue taken approximately 20 cm above the soil surface</tissue>
    </source>
</reference>
<sequence>MLRRSSSGSSMPTTL</sequence>
<protein>
    <submittedName>
        <fullName evidence="1">Uncharacterized protein</fullName>
    </submittedName>
</protein>
<reference evidence="1" key="2">
    <citation type="journal article" date="2015" name="Data Brief">
        <title>Shoot transcriptome of the giant reed, Arundo donax.</title>
        <authorList>
            <person name="Barrero R.A."/>
            <person name="Guerrero F.D."/>
            <person name="Moolhuijzen P."/>
            <person name="Goolsby J.A."/>
            <person name="Tidwell J."/>
            <person name="Bellgard S.E."/>
            <person name="Bellgard M.I."/>
        </authorList>
    </citation>
    <scope>NUCLEOTIDE SEQUENCE</scope>
    <source>
        <tissue evidence="1">Shoot tissue taken approximately 20 cm above the soil surface</tissue>
    </source>
</reference>
<dbReference type="EMBL" id="GBRH01200367">
    <property type="protein sequence ID" value="JAD97528.1"/>
    <property type="molecule type" value="Transcribed_RNA"/>
</dbReference>
<evidence type="ECO:0000313" key="1">
    <source>
        <dbReference type="EMBL" id="JAD97528.1"/>
    </source>
</evidence>